<dbReference type="UniPathway" id="UPA00378"/>
<evidence type="ECO:0000256" key="1">
    <source>
        <dbReference type="ARBA" id="ARBA00001936"/>
    </source>
</evidence>
<dbReference type="InterPro" id="IPR048999">
    <property type="entry name" value="STT3-PglB_core"/>
</dbReference>
<comment type="similarity">
    <text evidence="5">Belongs to the STT3 family.</text>
</comment>
<keyword evidence="13 17" id="KW-0472">Membrane</keyword>
<dbReference type="EnsemblBacteria" id="ABM81039">
    <property type="protein sequence ID" value="ABM81039"/>
    <property type="gene ID" value="Hbut_1205"/>
</dbReference>
<keyword evidence="21" id="KW-1185">Reference proteome</keyword>
<comment type="cofactor">
    <cofactor evidence="2">
        <name>Mg(2+)</name>
        <dbReference type="ChEBI" id="CHEBI:18420"/>
    </cofactor>
</comment>
<feature type="transmembrane region" description="Helical" evidence="17">
    <location>
        <begin position="354"/>
        <end position="373"/>
    </location>
</feature>
<evidence type="ECO:0000256" key="7">
    <source>
        <dbReference type="ARBA" id="ARBA00022676"/>
    </source>
</evidence>
<evidence type="ECO:0000259" key="19">
    <source>
        <dbReference type="Pfam" id="PF21436"/>
    </source>
</evidence>
<dbReference type="GeneID" id="4782251"/>
<evidence type="ECO:0000256" key="2">
    <source>
        <dbReference type="ARBA" id="ARBA00001946"/>
    </source>
</evidence>
<dbReference type="STRING" id="415426.Hbut_1205"/>
<organism evidence="20 21">
    <name type="scientific">Hyperthermus butylicus (strain DSM 5456 / JCM 9403 / PLM1-5)</name>
    <dbReference type="NCBI Taxonomy" id="415426"/>
    <lineage>
        <taxon>Archaea</taxon>
        <taxon>Thermoproteota</taxon>
        <taxon>Thermoprotei</taxon>
        <taxon>Desulfurococcales</taxon>
        <taxon>Pyrodictiaceae</taxon>
        <taxon>Hyperthermus</taxon>
    </lineage>
</organism>
<comment type="cofactor">
    <cofactor evidence="1">
        <name>Mn(2+)</name>
        <dbReference type="ChEBI" id="CHEBI:29035"/>
    </cofactor>
</comment>
<reference evidence="20 21" key="1">
    <citation type="journal article" date="2007" name="Archaea">
        <title>The genome of Hyperthermus butylicus: a sulfur-reducing, peptide fermenting, neutrophilic Crenarchaeote growing up to 108 degrees C.</title>
        <authorList>
            <person name="Brugger K."/>
            <person name="Chen L."/>
            <person name="Stark M."/>
            <person name="Zibat A."/>
            <person name="Redder P."/>
            <person name="Ruepp A."/>
            <person name="Awayez M."/>
            <person name="She Q."/>
            <person name="Garrett R.A."/>
            <person name="Klenk H.P."/>
        </authorList>
    </citation>
    <scope>NUCLEOTIDE SEQUENCE [LARGE SCALE GENOMIC DNA]</scope>
    <source>
        <strain evidence="21">DSM 5456 / JCM 9403 / PLM1-5</strain>
    </source>
</reference>
<sequence>MPFENYKHVEKFARNYGISPDVAKFSYIDANDPWIEYWLARYLHDKGVSSWASLTRDNPVTKLFWYPWGRDFTHTEFPFIPVVGALTPGGMRVVEWVSLLPPVFGTLAIIIAAIYMYRVYGRPAAIIAAALLSLLPASTSRTYAGFVEKIGIALPFLILGLMFYAEALRRRSLVYAVAAGAAFGVISYVWGGYVIAGLAIAVTSLLVPLAVNRLDEAKPYLLTSITVAATALAASIPADIYGPASIRFYAAALAVALYVYGIVFVLEKLHARSTVARGFVYRLAARWRKFYTYVLAASIIIGMFIASLIKLPSRAVFAIAWPLRETGLIHLSLLAETVAEHSSPLTDPRLMRDFMWSTNVLVVLAPIAGLYLLYRGLWRREAYHIPLAITALGLYYAVLGMVYFQQAASVVGILATAALTPYVLEPITITSIQRTRRWRRKSQGPSELQLLGAVVFIALIAGGMVVSAYRTVNVLEKHVAMITGYSLDTTQLGWLYLLDYLRQSISNDTVVVTWWDYGYQISVGAERPSVADGATINATQIRLLAEFYTATSEDEAASILERLGLKPNQTLIFVHDLALYNPSKGILVYTPAIDIPKSAAMLHIAEKDKEGFWPINDKYMYTMIYRFFSTAPFYLDKIGIAVPNVTELVKPKTVLVGNLQMKPFTMKRFEPYMVVVGFYIDAETGQPIAKIVNGDVYYYVMLLILFKWVK</sequence>
<dbReference type="PANTHER" id="PTHR13872:SF1">
    <property type="entry name" value="DOLICHYL-DIPHOSPHOOLIGOSACCHARIDE--PROTEIN GLYCOSYLTRANSFERASE SUBUNIT STT3B"/>
    <property type="match status" value="1"/>
</dbReference>
<dbReference type="GO" id="GO:0004576">
    <property type="term" value="F:oligosaccharyl transferase activity"/>
    <property type="evidence" value="ECO:0007669"/>
    <property type="project" value="InterPro"/>
</dbReference>
<dbReference type="Proteomes" id="UP000002593">
    <property type="component" value="Chromosome"/>
</dbReference>
<feature type="transmembrane region" description="Helical" evidence="17">
    <location>
        <begin position="385"/>
        <end position="404"/>
    </location>
</feature>
<feature type="transmembrane region" description="Helical" evidence="17">
    <location>
        <begin position="150"/>
        <end position="165"/>
    </location>
</feature>
<dbReference type="eggNOG" id="arCOG02044">
    <property type="taxonomic scope" value="Archaea"/>
</dbReference>
<evidence type="ECO:0000256" key="15">
    <source>
        <dbReference type="ARBA" id="ARBA00030679"/>
    </source>
</evidence>
<keyword evidence="9 17" id="KW-0812">Transmembrane</keyword>
<dbReference type="PANTHER" id="PTHR13872">
    <property type="entry name" value="DOLICHYL-DIPHOSPHOOLIGOSACCHARIDE--PROTEIN GLYCOSYLTRANSFERASE SUBUNIT"/>
    <property type="match status" value="1"/>
</dbReference>
<dbReference type="KEGG" id="hbu:Hbut_1205"/>
<name>A2BM28_HYPBU</name>
<evidence type="ECO:0000256" key="6">
    <source>
        <dbReference type="ARBA" id="ARBA00012602"/>
    </source>
</evidence>
<evidence type="ECO:0000256" key="14">
    <source>
        <dbReference type="ARBA" id="ARBA00023211"/>
    </source>
</evidence>
<dbReference type="RefSeq" id="WP_011822357.1">
    <property type="nucleotide sequence ID" value="NC_008818.1"/>
</dbReference>
<keyword evidence="12 17" id="KW-1133">Transmembrane helix</keyword>
<evidence type="ECO:0000256" key="3">
    <source>
        <dbReference type="ARBA" id="ARBA00004127"/>
    </source>
</evidence>
<evidence type="ECO:0000256" key="13">
    <source>
        <dbReference type="ARBA" id="ARBA00023136"/>
    </source>
</evidence>
<evidence type="ECO:0000256" key="11">
    <source>
        <dbReference type="ARBA" id="ARBA00022842"/>
    </source>
</evidence>
<evidence type="ECO:0000259" key="18">
    <source>
        <dbReference type="Pfam" id="PF02516"/>
    </source>
</evidence>
<dbReference type="InterPro" id="IPR048307">
    <property type="entry name" value="STT3_N"/>
</dbReference>
<evidence type="ECO:0000256" key="10">
    <source>
        <dbReference type="ARBA" id="ARBA00022723"/>
    </source>
</evidence>
<dbReference type="AlphaFoldDB" id="A2BM28"/>
<comment type="catalytic activity">
    <reaction evidence="16">
        <text>an archaeal dolichyl phosphooligosaccharide + [protein]-L-asparagine = an archaeal dolichyl phosphate + a glycoprotein with the oligosaccharide chain attached by N-beta-D-glycosyl linkage to a protein L-asparagine.</text>
        <dbReference type="EC" id="2.4.99.21"/>
    </reaction>
</comment>
<feature type="transmembrane region" description="Helical" evidence="17">
    <location>
        <begin position="195"/>
        <end position="212"/>
    </location>
</feature>
<dbReference type="HOGENOM" id="CLU_014319_0_0_2"/>
<feature type="domain" description="STT3/PglB/AglB core" evidence="19">
    <location>
        <begin position="508"/>
        <end position="563"/>
    </location>
</feature>
<evidence type="ECO:0000256" key="12">
    <source>
        <dbReference type="ARBA" id="ARBA00022989"/>
    </source>
</evidence>
<keyword evidence="11" id="KW-0460">Magnesium</keyword>
<dbReference type="EMBL" id="CP000493">
    <property type="protein sequence ID" value="ABM81039.1"/>
    <property type="molecule type" value="Genomic_DNA"/>
</dbReference>
<evidence type="ECO:0000313" key="21">
    <source>
        <dbReference type="Proteomes" id="UP000002593"/>
    </source>
</evidence>
<keyword evidence="10" id="KW-0479">Metal-binding</keyword>
<keyword evidence="7" id="KW-0328">Glycosyltransferase</keyword>
<evidence type="ECO:0000256" key="4">
    <source>
        <dbReference type="ARBA" id="ARBA00004922"/>
    </source>
</evidence>
<evidence type="ECO:0000313" key="20">
    <source>
        <dbReference type="EMBL" id="ABM81039.1"/>
    </source>
</evidence>
<dbReference type="BRENDA" id="2.4.99.18">
    <property type="organism ID" value="10772"/>
</dbReference>
<feature type="domain" description="Oligosaccharyl transferase STT3 N-terminal" evidence="18">
    <location>
        <begin position="25"/>
        <end position="425"/>
    </location>
</feature>
<evidence type="ECO:0000256" key="5">
    <source>
        <dbReference type="ARBA" id="ARBA00010810"/>
    </source>
</evidence>
<feature type="transmembrane region" description="Helical" evidence="17">
    <location>
        <begin position="450"/>
        <end position="469"/>
    </location>
</feature>
<feature type="transmembrane region" description="Helical" evidence="17">
    <location>
        <begin position="248"/>
        <end position="269"/>
    </location>
</feature>
<dbReference type="InterPro" id="IPR003674">
    <property type="entry name" value="Oligo_trans_STT3"/>
</dbReference>
<evidence type="ECO:0000256" key="17">
    <source>
        <dbReference type="SAM" id="Phobius"/>
    </source>
</evidence>
<feature type="transmembrane region" description="Helical" evidence="17">
    <location>
        <begin position="96"/>
        <end position="117"/>
    </location>
</feature>
<dbReference type="Gene3D" id="3.40.50.12610">
    <property type="match status" value="1"/>
</dbReference>
<keyword evidence="8" id="KW-0808">Transferase</keyword>
<comment type="pathway">
    <text evidence="4">Protein modification; protein glycosylation.</text>
</comment>
<dbReference type="CAZy" id="GT66">
    <property type="family name" value="Glycosyltransferase Family 66"/>
</dbReference>
<dbReference type="GO" id="GO:0046872">
    <property type="term" value="F:metal ion binding"/>
    <property type="evidence" value="ECO:0007669"/>
    <property type="project" value="UniProtKB-KW"/>
</dbReference>
<evidence type="ECO:0000256" key="16">
    <source>
        <dbReference type="ARBA" id="ARBA00034066"/>
    </source>
</evidence>
<accession>A2BM28</accession>
<dbReference type="GO" id="GO:0016020">
    <property type="term" value="C:membrane"/>
    <property type="evidence" value="ECO:0007669"/>
    <property type="project" value="InterPro"/>
</dbReference>
<dbReference type="Pfam" id="PF02516">
    <property type="entry name" value="STT3"/>
    <property type="match status" value="1"/>
</dbReference>
<dbReference type="Pfam" id="PF21436">
    <property type="entry name" value="STT3-PglB_core"/>
    <property type="match status" value="1"/>
</dbReference>
<feature type="transmembrane region" description="Helical" evidence="17">
    <location>
        <begin position="124"/>
        <end position="144"/>
    </location>
</feature>
<feature type="transmembrane region" description="Helical" evidence="17">
    <location>
        <begin position="219"/>
        <end position="236"/>
    </location>
</feature>
<protein>
    <recommendedName>
        <fullName evidence="6">dolichyl-phosphooligosaccharide-protein glycotransferase</fullName>
        <ecNumber evidence="6">2.4.99.21</ecNumber>
    </recommendedName>
    <alternativeName>
        <fullName evidence="15">Oligosaccharyl transferase</fullName>
    </alternativeName>
</protein>
<dbReference type="GO" id="GO:0012505">
    <property type="term" value="C:endomembrane system"/>
    <property type="evidence" value="ECO:0007669"/>
    <property type="project" value="UniProtKB-SubCell"/>
</dbReference>
<evidence type="ECO:0000256" key="9">
    <source>
        <dbReference type="ARBA" id="ARBA00022692"/>
    </source>
</evidence>
<proteinExistence type="inferred from homology"/>
<feature type="transmembrane region" description="Helical" evidence="17">
    <location>
        <begin position="410"/>
        <end position="429"/>
    </location>
</feature>
<dbReference type="OrthoDB" id="12184at2157"/>
<evidence type="ECO:0000256" key="8">
    <source>
        <dbReference type="ARBA" id="ARBA00022679"/>
    </source>
</evidence>
<gene>
    <name evidence="20" type="ordered locus">Hbut_1205</name>
</gene>
<comment type="subcellular location">
    <subcellularLocation>
        <location evidence="3">Endomembrane system</location>
        <topology evidence="3">Multi-pass membrane protein</topology>
    </subcellularLocation>
</comment>
<feature type="transmembrane region" description="Helical" evidence="17">
    <location>
        <begin position="290"/>
        <end position="309"/>
    </location>
</feature>
<keyword evidence="14" id="KW-0464">Manganese</keyword>
<dbReference type="EC" id="2.4.99.21" evidence="6"/>